<dbReference type="EMBL" id="CP060131">
    <property type="protein sequence ID" value="QNG51021.1"/>
    <property type="molecule type" value="Genomic_DNA"/>
</dbReference>
<reference evidence="5 6" key="1">
    <citation type="submission" date="2020-08" db="EMBL/GenBank/DDBJ databases">
        <authorList>
            <person name="Mo P."/>
        </authorList>
    </citation>
    <scope>NUCLEOTIDE SEQUENCE [LARGE SCALE GENOMIC DNA]</scope>
    <source>
        <strain evidence="5 6">CGMCC 4.1532</strain>
    </source>
</reference>
<dbReference type="InterPro" id="IPR011042">
    <property type="entry name" value="6-blade_b-propeller_TolB-like"/>
</dbReference>
<feature type="region of interest" description="Disordered" evidence="3">
    <location>
        <begin position="375"/>
        <end position="398"/>
    </location>
</feature>
<proteinExistence type="predicted"/>
<dbReference type="AlphaFoldDB" id="A0A7G7ME10"/>
<dbReference type="PANTHER" id="PTHR42776">
    <property type="entry name" value="SERINE PEPTIDASE S9 FAMILY MEMBER"/>
    <property type="match status" value="1"/>
</dbReference>
<dbReference type="SUPFAM" id="SSF53474">
    <property type="entry name" value="alpha/beta-Hydrolases"/>
    <property type="match status" value="1"/>
</dbReference>
<organism evidence="5 6">
    <name type="scientific">Pseudonocardia petroleophila</name>
    <dbReference type="NCBI Taxonomy" id="37331"/>
    <lineage>
        <taxon>Bacteria</taxon>
        <taxon>Bacillati</taxon>
        <taxon>Actinomycetota</taxon>
        <taxon>Actinomycetes</taxon>
        <taxon>Pseudonocardiales</taxon>
        <taxon>Pseudonocardiaceae</taxon>
        <taxon>Pseudonocardia</taxon>
    </lineage>
</organism>
<dbReference type="Gene3D" id="3.40.50.1820">
    <property type="entry name" value="alpha/beta hydrolase"/>
    <property type="match status" value="1"/>
</dbReference>
<evidence type="ECO:0000259" key="4">
    <source>
        <dbReference type="Pfam" id="PF00326"/>
    </source>
</evidence>
<evidence type="ECO:0000256" key="2">
    <source>
        <dbReference type="ARBA" id="ARBA00022801"/>
    </source>
</evidence>
<keyword evidence="6" id="KW-1185">Reference proteome</keyword>
<evidence type="ECO:0000313" key="5">
    <source>
        <dbReference type="EMBL" id="QNG51021.1"/>
    </source>
</evidence>
<feature type="domain" description="Peptidase S9 prolyl oligopeptidase catalytic" evidence="4">
    <location>
        <begin position="447"/>
        <end position="653"/>
    </location>
</feature>
<dbReference type="Proteomes" id="UP000515728">
    <property type="component" value="Chromosome"/>
</dbReference>
<dbReference type="GO" id="GO:0004252">
    <property type="term" value="F:serine-type endopeptidase activity"/>
    <property type="evidence" value="ECO:0007669"/>
    <property type="project" value="TreeGrafter"/>
</dbReference>
<dbReference type="InterPro" id="IPR029058">
    <property type="entry name" value="AB_hydrolase_fold"/>
</dbReference>
<evidence type="ECO:0000256" key="3">
    <source>
        <dbReference type="SAM" id="MobiDB-lite"/>
    </source>
</evidence>
<evidence type="ECO:0000313" key="6">
    <source>
        <dbReference type="Proteomes" id="UP000515728"/>
    </source>
</evidence>
<dbReference type="Gene3D" id="2.120.10.30">
    <property type="entry name" value="TolB, C-terminal domain"/>
    <property type="match status" value="2"/>
</dbReference>
<accession>A0A7G7ME10</accession>
<dbReference type="GO" id="GO:0006508">
    <property type="term" value="P:proteolysis"/>
    <property type="evidence" value="ECO:0007669"/>
    <property type="project" value="InterPro"/>
</dbReference>
<evidence type="ECO:0000256" key="1">
    <source>
        <dbReference type="ARBA" id="ARBA00022729"/>
    </source>
</evidence>
<keyword evidence="2" id="KW-0378">Hydrolase</keyword>
<sequence length="665" mass="71259">MTSRFDDVQRYLDLPRLSGLALSPDGTRLVTSVATPGPDRTRFGTALWEIDPSGERPARRLTRSAKGEAGAVFTPDGDVLFTSARPDPDAAEQAPDSPAALWRLPAGGGEAEVVGTRPGGIGGVAVARDAGTVVVTSMTLPTSTSGEDDEARRKARREKKVTGILHAAHPVRFWDHDLGPDAPRLLCAPAVGDPWTDLTPVPGAALVEGSHDVTPDGRHVVSSWAVPQRGGGTRSTLVVVDTATGERRVLADDPGHEFHGPVISPDGTLVACVRESLSTPHVPTDLRLVVLPLAGGEPVDAAPGWDRWATGAQWTPDGAALVVTADDGGRSPVFRVEDGRVTRLTGDDGAYTDVRVSPDGTVVYALRSAIDAPPAPVRLDATTPDQRPVPLPAPEPAPDVPGTLTEVHATAQDGTPLRAWLVLPDSTEPAPLVLWIHGGPLGSWNAWQWRWNPWLMAAHGYAVLLPDPALSTGYGLDFVARGWGEWGGAPYTDLMALTDAAVARPDVDGTRTAAMGGSFGGYMANWIAGHTDRFAAIVTHASLWALDQFGPTTDAPWYWRREMTAETALANSPHLHADAITTPVLVIHGDRDYRVPVGEALRLWWDLVSRHDGDPDELPHRFLYFPDENHWILTPQNAAVWYATVLAFLDHHVLGKDWATPDLLQ</sequence>
<dbReference type="Pfam" id="PF00326">
    <property type="entry name" value="Peptidase_S9"/>
    <property type="match status" value="1"/>
</dbReference>
<feature type="compositionally biased region" description="Pro residues" evidence="3">
    <location>
        <begin position="387"/>
        <end position="398"/>
    </location>
</feature>
<dbReference type="InterPro" id="IPR001375">
    <property type="entry name" value="Peptidase_S9_cat"/>
</dbReference>
<dbReference type="RefSeq" id="WP_185717781.1">
    <property type="nucleotide sequence ID" value="NZ_BAAAWI010000001.1"/>
</dbReference>
<dbReference type="SUPFAM" id="SSF82171">
    <property type="entry name" value="DPP6 N-terminal domain-like"/>
    <property type="match status" value="1"/>
</dbReference>
<dbReference type="PANTHER" id="PTHR42776:SF13">
    <property type="entry name" value="DIPEPTIDYL-PEPTIDASE 5"/>
    <property type="match status" value="1"/>
</dbReference>
<keyword evidence="1" id="KW-0732">Signal</keyword>
<dbReference type="KEGG" id="ppel:H6H00_22970"/>
<gene>
    <name evidence="5" type="ORF">H6H00_22970</name>
</gene>
<protein>
    <submittedName>
        <fullName evidence="5">S9 family peptidase</fullName>
    </submittedName>
</protein>
<name>A0A7G7ME10_9PSEU</name>